<gene>
    <name evidence="2" type="ORF">E3N88_43518</name>
</gene>
<keyword evidence="3" id="KW-1185">Reference proteome</keyword>
<dbReference type="AlphaFoldDB" id="A0A5N6LFF8"/>
<feature type="compositionally biased region" description="Polar residues" evidence="1">
    <location>
        <begin position="38"/>
        <end position="51"/>
    </location>
</feature>
<evidence type="ECO:0000256" key="1">
    <source>
        <dbReference type="SAM" id="MobiDB-lite"/>
    </source>
</evidence>
<evidence type="ECO:0000313" key="2">
    <source>
        <dbReference type="EMBL" id="KAD0949288.1"/>
    </source>
</evidence>
<dbReference type="Proteomes" id="UP000326396">
    <property type="component" value="Unassembled WGS sequence"/>
</dbReference>
<name>A0A5N6LFF8_9ASTR</name>
<evidence type="ECO:0000313" key="3">
    <source>
        <dbReference type="Proteomes" id="UP000326396"/>
    </source>
</evidence>
<dbReference type="PANTHER" id="PTHR46995">
    <property type="entry name" value="OS09G0508200 PROTEIN"/>
    <property type="match status" value="1"/>
</dbReference>
<proteinExistence type="predicted"/>
<dbReference type="EMBL" id="SZYD01001234">
    <property type="protein sequence ID" value="KAD0949288.1"/>
    <property type="molecule type" value="Genomic_DNA"/>
</dbReference>
<feature type="region of interest" description="Disordered" evidence="1">
    <location>
        <begin position="26"/>
        <end position="51"/>
    </location>
</feature>
<dbReference type="Pfam" id="PF01190">
    <property type="entry name" value="Pollen_Ole_e_1"/>
    <property type="match status" value="1"/>
</dbReference>
<dbReference type="OrthoDB" id="1588785at2759"/>
<organism evidence="2 3">
    <name type="scientific">Mikania micrantha</name>
    <name type="common">bitter vine</name>
    <dbReference type="NCBI Taxonomy" id="192012"/>
    <lineage>
        <taxon>Eukaryota</taxon>
        <taxon>Viridiplantae</taxon>
        <taxon>Streptophyta</taxon>
        <taxon>Embryophyta</taxon>
        <taxon>Tracheophyta</taxon>
        <taxon>Spermatophyta</taxon>
        <taxon>Magnoliopsida</taxon>
        <taxon>eudicotyledons</taxon>
        <taxon>Gunneridae</taxon>
        <taxon>Pentapetalae</taxon>
        <taxon>asterids</taxon>
        <taxon>campanulids</taxon>
        <taxon>Asterales</taxon>
        <taxon>Asteraceae</taxon>
        <taxon>Asteroideae</taxon>
        <taxon>Heliantheae alliance</taxon>
        <taxon>Eupatorieae</taxon>
        <taxon>Mikania</taxon>
    </lineage>
</organism>
<protein>
    <submittedName>
        <fullName evidence="2">Uncharacterized protein</fullName>
    </submittedName>
</protein>
<accession>A0A5N6LFF8</accession>
<comment type="caution">
    <text evidence="2">The sequence shown here is derived from an EMBL/GenBank/DDBJ whole genome shotgun (WGS) entry which is preliminary data.</text>
</comment>
<dbReference type="PANTHER" id="PTHR46995:SF4">
    <property type="entry name" value="POLLEN OLE E 1 ALLERGEN AND EXTENSIN FAMILY PROTEIN"/>
    <property type="match status" value="1"/>
</dbReference>
<sequence>MVAGRGRGGRRMKRWRRCDIRRMRVEGRSNEVAPKGSHSANGAPSVGGHSTRTFGQLKVARPWLLQPDSQPRSTMVSCAEVNIDCKFRSVSPTTAEQMSFSVNRTTNRYGVYRLDIRVPSTDGHGHGHGHGVYCAKDAAVLNACRATLVRSTAPSCNAPGLTTTSDQFSVKSKHGNICIYTMFALSFGSSKKDVAICGK</sequence>
<reference evidence="2 3" key="1">
    <citation type="submission" date="2019-05" db="EMBL/GenBank/DDBJ databases">
        <title>Mikania micrantha, genome provides insights into the molecular mechanism of rapid growth.</title>
        <authorList>
            <person name="Liu B."/>
        </authorList>
    </citation>
    <scope>NUCLEOTIDE SEQUENCE [LARGE SCALE GENOMIC DNA]</scope>
    <source>
        <strain evidence="2">NLD-2019</strain>
        <tissue evidence="2">Leaf</tissue>
    </source>
</reference>